<name>A0A2H6K6Q8_9APIC</name>
<protein>
    <submittedName>
        <fullName evidence="1">Anti-sigma factor, putative</fullName>
    </submittedName>
</protein>
<sequence length="107" mass="10980">MSLYFAIRLLPAGPLVLRCGPLDGALLAALEVGVLESVPIKRSVTETVFLSRLALVGGLSRGKMGPAPILIPKTDSASAFLAGAPVDNEPSRLVCGLLAVAFVAPIT</sequence>
<dbReference type="RefSeq" id="XP_028864927.1">
    <property type="nucleotide sequence ID" value="XM_029009094.1"/>
</dbReference>
<accession>A0A2H6K6Q8</accession>
<comment type="caution">
    <text evidence="1">The sequence shown here is derived from an EMBL/GenBank/DDBJ whole genome shotgun (WGS) entry which is preliminary data.</text>
</comment>
<proteinExistence type="predicted"/>
<keyword evidence="2" id="KW-1185">Reference proteome</keyword>
<dbReference type="GeneID" id="39872454"/>
<dbReference type="EMBL" id="BDSA01000001">
    <property type="protein sequence ID" value="GBE58684.1"/>
    <property type="molecule type" value="Genomic_DNA"/>
</dbReference>
<reference evidence="1 2" key="1">
    <citation type="journal article" date="2017" name="BMC Genomics">
        <title>Whole-genome assembly of Babesia ovata and comparative genomics between closely related pathogens.</title>
        <authorList>
            <person name="Yamagishi J."/>
            <person name="Asada M."/>
            <person name="Hakimi H."/>
            <person name="Tanaka T.Q."/>
            <person name="Sugimoto C."/>
            <person name="Kawazu S."/>
        </authorList>
    </citation>
    <scope>NUCLEOTIDE SEQUENCE [LARGE SCALE GENOMIC DNA]</scope>
    <source>
        <strain evidence="1 2">Miyake</strain>
    </source>
</reference>
<dbReference type="AlphaFoldDB" id="A0A2H6K6Q8"/>
<dbReference type="Proteomes" id="UP000236319">
    <property type="component" value="Unassembled WGS sequence"/>
</dbReference>
<evidence type="ECO:0000313" key="2">
    <source>
        <dbReference type="Proteomes" id="UP000236319"/>
    </source>
</evidence>
<gene>
    <name evidence="1" type="ORF">BOVATA_001770</name>
</gene>
<evidence type="ECO:0000313" key="1">
    <source>
        <dbReference type="EMBL" id="GBE58684.1"/>
    </source>
</evidence>
<organism evidence="1 2">
    <name type="scientific">Babesia ovata</name>
    <dbReference type="NCBI Taxonomy" id="189622"/>
    <lineage>
        <taxon>Eukaryota</taxon>
        <taxon>Sar</taxon>
        <taxon>Alveolata</taxon>
        <taxon>Apicomplexa</taxon>
        <taxon>Aconoidasida</taxon>
        <taxon>Piroplasmida</taxon>
        <taxon>Babesiidae</taxon>
        <taxon>Babesia</taxon>
    </lineage>
</organism>
<dbReference type="VEuPathDB" id="PiroplasmaDB:BOVATA_001770"/>